<dbReference type="AlphaFoldDB" id="A0AAE0K7R5"/>
<dbReference type="PANTHER" id="PTHR33112:SF13">
    <property type="entry name" value="HETEROKARYON INCOMPATIBILITY DOMAIN-CONTAINING PROTEIN"/>
    <property type="match status" value="1"/>
</dbReference>
<dbReference type="InterPro" id="IPR010730">
    <property type="entry name" value="HET"/>
</dbReference>
<accession>A0AAE0K7R5</accession>
<dbReference type="Proteomes" id="UP001287356">
    <property type="component" value="Unassembled WGS sequence"/>
</dbReference>
<sequence length="665" mass="72881">MGAAAGGCVFCSILGRAMGFFWDDSPDVYSSYKASTEDGRRSRRALCLVQQPGCSLLLFRTLVYEDVPGLSFIYGLTIRDSTARIELYHLPGAPHTIGPARHVSAVITLEQVVELASAWTRRCDASHQKSFAGPSTLPRRFIDVQGGVRLVDTAADEECRLQRHGVAAAADDARHARAAPGADPVGAAAAAVPGWVNLVRALGCRYVWIDSLCIVQDDGEDWVEESANMSDIYNKAALNIAATLTRSALAGLFQYMTHEQGFRRLRKSADRGDGGGGGGADYSAVPSLETIKDGEVDGRAVFARISHDRSHEVLYGDLDFHTPMEPLLSRAWVFQEILLSRRTLHFGASEVLWECRTGCYCECTRITNAHGLSVRDINSTQASSGLETDQKSSVLRRCEGPGDSRAPFDFWLRACQEYSFLFLSHETDRPFALAGIAKRIQILTGDRYLAGLWARDLPRAMLWAPHPSRRVVRPGGGVPTWSWMSRICHPLEYASTCAIKYKHVAKHEFQADRRLAIDDAGTFCNYEQGNPFGRPLGGGQITLSAASCWATVRTASAKRLDKQSWNGRNTLQLSIDSDGGTTVAQIPFAADCPGEDPQTVRLLQRVLCVLFGGRKAEPGEVAPQCFLALAPVSVEDGNYQRIGFCETDDWVELFDAAEVRVVRVV</sequence>
<gene>
    <name evidence="3" type="ORF">B0T24DRAFT_594856</name>
</gene>
<reference evidence="3" key="2">
    <citation type="submission" date="2023-06" db="EMBL/GenBank/DDBJ databases">
        <authorList>
            <consortium name="Lawrence Berkeley National Laboratory"/>
            <person name="Haridas S."/>
            <person name="Hensen N."/>
            <person name="Bonometti L."/>
            <person name="Westerberg I."/>
            <person name="Brannstrom I.O."/>
            <person name="Guillou S."/>
            <person name="Cros-Aarteil S."/>
            <person name="Calhoun S."/>
            <person name="Kuo A."/>
            <person name="Mondo S."/>
            <person name="Pangilinan J."/>
            <person name="Riley R."/>
            <person name="Labutti K."/>
            <person name="Andreopoulos B."/>
            <person name="Lipzen A."/>
            <person name="Chen C."/>
            <person name="Yanf M."/>
            <person name="Daum C."/>
            <person name="Ng V."/>
            <person name="Clum A."/>
            <person name="Steindorff A."/>
            <person name="Ohm R."/>
            <person name="Martin F."/>
            <person name="Silar P."/>
            <person name="Natvig D."/>
            <person name="Lalanne C."/>
            <person name="Gautier V."/>
            <person name="Ament-Velasquez S.L."/>
            <person name="Kruys A."/>
            <person name="Hutchinson M.I."/>
            <person name="Powell A.J."/>
            <person name="Barry K."/>
            <person name="Miller A.N."/>
            <person name="Grigoriev I.V."/>
            <person name="Debuchy R."/>
            <person name="Gladieux P."/>
            <person name="Thoren M.H."/>
            <person name="Johannesson H."/>
        </authorList>
    </citation>
    <scope>NUCLEOTIDE SEQUENCE</scope>
    <source>
        <strain evidence="3">CBS 958.72</strain>
    </source>
</reference>
<organism evidence="3 4">
    <name type="scientific">Lasiosphaeria ovina</name>
    <dbReference type="NCBI Taxonomy" id="92902"/>
    <lineage>
        <taxon>Eukaryota</taxon>
        <taxon>Fungi</taxon>
        <taxon>Dikarya</taxon>
        <taxon>Ascomycota</taxon>
        <taxon>Pezizomycotina</taxon>
        <taxon>Sordariomycetes</taxon>
        <taxon>Sordariomycetidae</taxon>
        <taxon>Sordariales</taxon>
        <taxon>Lasiosphaeriaceae</taxon>
        <taxon>Lasiosphaeria</taxon>
    </lineage>
</organism>
<dbReference type="Pfam" id="PF06985">
    <property type="entry name" value="HET"/>
    <property type="match status" value="1"/>
</dbReference>
<proteinExistence type="predicted"/>
<reference evidence="3" key="1">
    <citation type="journal article" date="2023" name="Mol. Phylogenet. Evol.">
        <title>Genome-scale phylogeny and comparative genomics of the fungal order Sordariales.</title>
        <authorList>
            <person name="Hensen N."/>
            <person name="Bonometti L."/>
            <person name="Westerberg I."/>
            <person name="Brannstrom I.O."/>
            <person name="Guillou S."/>
            <person name="Cros-Aarteil S."/>
            <person name="Calhoun S."/>
            <person name="Haridas S."/>
            <person name="Kuo A."/>
            <person name="Mondo S."/>
            <person name="Pangilinan J."/>
            <person name="Riley R."/>
            <person name="LaButti K."/>
            <person name="Andreopoulos B."/>
            <person name="Lipzen A."/>
            <person name="Chen C."/>
            <person name="Yan M."/>
            <person name="Daum C."/>
            <person name="Ng V."/>
            <person name="Clum A."/>
            <person name="Steindorff A."/>
            <person name="Ohm R.A."/>
            <person name="Martin F."/>
            <person name="Silar P."/>
            <person name="Natvig D.O."/>
            <person name="Lalanne C."/>
            <person name="Gautier V."/>
            <person name="Ament-Velasquez S.L."/>
            <person name="Kruys A."/>
            <person name="Hutchinson M.I."/>
            <person name="Powell A.J."/>
            <person name="Barry K."/>
            <person name="Miller A.N."/>
            <person name="Grigoriev I.V."/>
            <person name="Debuchy R."/>
            <person name="Gladieux P."/>
            <person name="Hiltunen Thoren M."/>
            <person name="Johannesson H."/>
        </authorList>
    </citation>
    <scope>NUCLEOTIDE SEQUENCE</scope>
    <source>
        <strain evidence="3">CBS 958.72</strain>
    </source>
</reference>
<dbReference type="EMBL" id="JAULSN010000005">
    <property type="protein sequence ID" value="KAK3370996.1"/>
    <property type="molecule type" value="Genomic_DNA"/>
</dbReference>
<evidence type="ECO:0000313" key="4">
    <source>
        <dbReference type="Proteomes" id="UP001287356"/>
    </source>
</evidence>
<keyword evidence="4" id="KW-1185">Reference proteome</keyword>
<protein>
    <recommendedName>
        <fullName evidence="2">Heterokaryon incompatibility domain-containing protein</fullName>
    </recommendedName>
</protein>
<evidence type="ECO:0000313" key="3">
    <source>
        <dbReference type="EMBL" id="KAK3370996.1"/>
    </source>
</evidence>
<feature type="domain" description="Heterokaryon incompatibility" evidence="2">
    <location>
        <begin position="196"/>
        <end position="336"/>
    </location>
</feature>
<comment type="caution">
    <text evidence="3">The sequence shown here is derived from an EMBL/GenBank/DDBJ whole genome shotgun (WGS) entry which is preliminary data.</text>
</comment>
<feature type="signal peptide" evidence="1">
    <location>
        <begin position="1"/>
        <end position="19"/>
    </location>
</feature>
<evidence type="ECO:0000259" key="2">
    <source>
        <dbReference type="Pfam" id="PF06985"/>
    </source>
</evidence>
<feature type="chain" id="PRO_5042019772" description="Heterokaryon incompatibility domain-containing protein" evidence="1">
    <location>
        <begin position="20"/>
        <end position="665"/>
    </location>
</feature>
<dbReference type="PANTHER" id="PTHR33112">
    <property type="entry name" value="DOMAIN PROTEIN, PUTATIVE-RELATED"/>
    <property type="match status" value="1"/>
</dbReference>
<evidence type="ECO:0000256" key="1">
    <source>
        <dbReference type="SAM" id="SignalP"/>
    </source>
</evidence>
<name>A0AAE0K7R5_9PEZI</name>
<keyword evidence="1" id="KW-0732">Signal</keyword>